<dbReference type="EMBL" id="CP017825">
    <property type="protein sequence ID" value="APA14221.1"/>
    <property type="molecule type" value="Genomic_DNA"/>
</dbReference>
<accession>A0A1D9QH46</accession>
<gene>
    <name evidence="2" type="ORF">sscle_12g089910</name>
</gene>
<dbReference type="OrthoDB" id="3515115at2759"/>
<dbReference type="RefSeq" id="XP_001586965.1">
    <property type="nucleotide sequence ID" value="XM_001586915.1"/>
</dbReference>
<evidence type="ECO:0000256" key="1">
    <source>
        <dbReference type="SAM" id="MobiDB-lite"/>
    </source>
</evidence>
<feature type="region of interest" description="Disordered" evidence="1">
    <location>
        <begin position="1"/>
        <end position="38"/>
    </location>
</feature>
<feature type="compositionally biased region" description="Basic and acidic residues" evidence="1">
    <location>
        <begin position="253"/>
        <end position="270"/>
    </location>
</feature>
<organism evidence="2 3">
    <name type="scientific">Sclerotinia sclerotiorum (strain ATCC 18683 / 1980 / Ss-1)</name>
    <name type="common">White mold</name>
    <name type="synonym">Whetzelinia sclerotiorum</name>
    <dbReference type="NCBI Taxonomy" id="665079"/>
    <lineage>
        <taxon>Eukaryota</taxon>
        <taxon>Fungi</taxon>
        <taxon>Dikarya</taxon>
        <taxon>Ascomycota</taxon>
        <taxon>Pezizomycotina</taxon>
        <taxon>Leotiomycetes</taxon>
        <taxon>Helotiales</taxon>
        <taxon>Sclerotiniaceae</taxon>
        <taxon>Sclerotinia</taxon>
    </lineage>
</organism>
<feature type="compositionally biased region" description="Polar residues" evidence="1">
    <location>
        <begin position="1"/>
        <end position="18"/>
    </location>
</feature>
<protein>
    <submittedName>
        <fullName evidence="2">Uncharacterized protein</fullName>
    </submittedName>
</protein>
<proteinExistence type="predicted"/>
<reference evidence="3" key="1">
    <citation type="journal article" date="2017" name="Genome Biol. Evol.">
        <title>The complete genome sequence of the phytopathogenic fungus Sclerotinia sclerotiorum reveals insights into the genome architecture of broad host range pathogens.</title>
        <authorList>
            <person name="Derbyshire M."/>
            <person name="Denton-Giles M."/>
            <person name="Hegedus D."/>
            <person name="Seifbarghy S."/>
            <person name="Rollins J."/>
            <person name="van Kan J."/>
            <person name="Seidl M.F."/>
            <person name="Faino L."/>
            <person name="Mbengue M."/>
            <person name="Navaud O."/>
            <person name="Raffaele S."/>
            <person name="Hammond-Kosack K."/>
            <person name="Heard S."/>
            <person name="Oliver R."/>
        </authorList>
    </citation>
    <scope>NUCLEOTIDE SEQUENCE [LARGE SCALE GENOMIC DNA]</scope>
    <source>
        <strain evidence="3">ATCC 18683 / 1980 / Ss-1</strain>
    </source>
</reference>
<dbReference type="KEGG" id="ssl:SS1G_11994"/>
<name>A0A1D9QH46_SCLS1</name>
<dbReference type="Proteomes" id="UP000177798">
    <property type="component" value="Chromosome 12"/>
</dbReference>
<evidence type="ECO:0000313" key="2">
    <source>
        <dbReference type="EMBL" id="APA14221.1"/>
    </source>
</evidence>
<feature type="region of interest" description="Disordered" evidence="1">
    <location>
        <begin position="243"/>
        <end position="270"/>
    </location>
</feature>
<feature type="compositionally biased region" description="Basic and acidic residues" evidence="1">
    <location>
        <begin position="29"/>
        <end position="38"/>
    </location>
</feature>
<evidence type="ECO:0000313" key="3">
    <source>
        <dbReference type="Proteomes" id="UP000177798"/>
    </source>
</evidence>
<dbReference type="AlphaFoldDB" id="A0A1D9QH46"/>
<dbReference type="OMA" id="GDGDAWH"/>
<feature type="region of interest" description="Disordered" evidence="1">
    <location>
        <begin position="55"/>
        <end position="79"/>
    </location>
</feature>
<sequence>MESSENHGAQPAVQQQIPLLSGIYSPPPTHEHGPDTAKRYEALENESEFIISQAKTPHLPTDSNFSDQPPRHQRGNSTNRLGIFSKVFATSGPPSPKFETISVTILLLPQAGTRPLLLTLRTIDIRLEGHKDNHLSHIPDMRSFWGDGDAWHARIQKYSSLAMVKDSADHALTGTYMLLYTPEGNGLPLNERWTEGVSGDACIVKLGKNVWGKGGAAAYEDIDKEFLNSGLYKKMLMGLFESHSKSSKSSKGSKSDAAKQEKESIDKETS</sequence>
<dbReference type="VEuPathDB" id="FungiDB:sscle_12g089910"/>